<comment type="subunit">
    <text evidence="10">Interacts (via lumenal domain) with lysosomal protein MFSD1; the interaction starts while both proteins are still in the endoplasmic reticulum and is required for stabilization of MFSD1 in lysosomes but has no direct effect on its targeting to lysosomes or transporter activity.</text>
</comment>
<dbReference type="EMBL" id="AFYH01158059">
    <property type="status" value="NOT_ANNOTATED_CDS"/>
    <property type="molecule type" value="Genomic_DNA"/>
</dbReference>
<proteinExistence type="inferred from homology"/>
<comment type="subcellular location">
    <subcellularLocation>
        <location evidence="9">Lysosome membrane</location>
        <topology evidence="9">Single-pass type I membrane protein</topology>
        <orientation evidence="9">Lumenal side</orientation>
    </subcellularLocation>
</comment>
<protein>
    <submittedName>
        <fullName evidence="13">Glycosylated lysosomal membrane protein</fullName>
    </submittedName>
</protein>
<feature type="signal peptide" evidence="12">
    <location>
        <begin position="1"/>
        <end position="18"/>
    </location>
</feature>
<dbReference type="eggNOG" id="ENOG502QSBM">
    <property type="taxonomic scope" value="Eukaryota"/>
</dbReference>
<dbReference type="PANTHER" id="PTHR31981:SF1">
    <property type="entry name" value="GLYCOSYLATED LYSOSOMAL MEMBRANE PROTEIN"/>
    <property type="match status" value="1"/>
</dbReference>
<name>H3APS1_LATCH</name>
<evidence type="ECO:0000256" key="1">
    <source>
        <dbReference type="ARBA" id="ARBA00010599"/>
    </source>
</evidence>
<evidence type="ECO:0000256" key="11">
    <source>
        <dbReference type="SAM" id="Phobius"/>
    </source>
</evidence>
<organism evidence="13 14">
    <name type="scientific">Latimeria chalumnae</name>
    <name type="common">Coelacanth</name>
    <dbReference type="NCBI Taxonomy" id="7897"/>
    <lineage>
        <taxon>Eukaryota</taxon>
        <taxon>Metazoa</taxon>
        <taxon>Chordata</taxon>
        <taxon>Craniata</taxon>
        <taxon>Vertebrata</taxon>
        <taxon>Euteleostomi</taxon>
        <taxon>Coelacanthiformes</taxon>
        <taxon>Coelacanthidae</taxon>
        <taxon>Latimeria</taxon>
    </lineage>
</organism>
<dbReference type="Pfam" id="PF15065">
    <property type="entry name" value="NCU-G1"/>
    <property type="match status" value="1"/>
</dbReference>
<reference evidence="13" key="2">
    <citation type="submission" date="2025-08" db="UniProtKB">
        <authorList>
            <consortium name="Ensembl"/>
        </authorList>
    </citation>
    <scope>IDENTIFICATION</scope>
</reference>
<dbReference type="Ensembl" id="ENSLACT00000011731.1">
    <property type="protein sequence ID" value="ENSLACP00000011642.1"/>
    <property type="gene ID" value="ENSLACG00000010245.2"/>
</dbReference>
<dbReference type="EMBL" id="AFYH01158058">
    <property type="status" value="NOT_ANNOTATED_CDS"/>
    <property type="molecule type" value="Genomic_DNA"/>
</dbReference>
<dbReference type="Proteomes" id="UP000008672">
    <property type="component" value="Unassembled WGS sequence"/>
</dbReference>
<keyword evidence="3 12" id="KW-0732">Signal</keyword>
<keyword evidence="5 11" id="KW-0472">Membrane</keyword>
<keyword evidence="14" id="KW-1185">Reference proteome</keyword>
<reference evidence="13" key="3">
    <citation type="submission" date="2025-09" db="UniProtKB">
        <authorList>
            <consortium name="Ensembl"/>
        </authorList>
    </citation>
    <scope>IDENTIFICATION</scope>
</reference>
<evidence type="ECO:0000256" key="3">
    <source>
        <dbReference type="ARBA" id="ARBA00022729"/>
    </source>
</evidence>
<gene>
    <name evidence="13" type="primary">GLMP</name>
</gene>
<comment type="function">
    <text evidence="8">Required to protect lysosomal transporter MFSD1 from lysosomal proteolysis and for MFSD1 lysosomal localization.</text>
</comment>
<dbReference type="EMBL" id="AFYH01158056">
    <property type="status" value="NOT_ANNOTATED_CDS"/>
    <property type="molecule type" value="Genomic_DNA"/>
</dbReference>
<evidence type="ECO:0000256" key="10">
    <source>
        <dbReference type="ARBA" id="ARBA00044960"/>
    </source>
</evidence>
<keyword evidence="4 11" id="KW-1133">Transmembrane helix</keyword>
<evidence type="ECO:0000313" key="13">
    <source>
        <dbReference type="Ensembl" id="ENSLACP00000011642.1"/>
    </source>
</evidence>
<dbReference type="GO" id="GO:0005765">
    <property type="term" value="C:lysosomal membrane"/>
    <property type="evidence" value="ECO:0007669"/>
    <property type="project" value="UniProtKB-SubCell"/>
</dbReference>
<sequence>MYLFFFFFFFFFLPLFFSSPLRGGGSNLRIVLVSLEYNPGRNNTKEAPGLDSHVNLLHIRAVGHNDTLHYLWSTLGAPTVILIHTNTDSSQLHVNWEKLLSGNFSHAIWIEPVGAVLYSTVVIFSKIYEYYDARNMADLSKTPPSDFYPTYDLADFVWDNINETLNYQMLTGELRGRNASQPFQNGSVSFKISAFKMTQRDPILPHLLHNANTTKLEFVIDGILPQGNCSHFALEMVLLEKKEFDRKLETIRTIDDEYTPSIFQMAELVAVPRNRSDILSFLQWKMVAYKSPLALREHSLPCRQYPIQRENGTTLTSRMVHAFFGDGLEDYNVFAVNVSFGLADGVFYNSTRYLTWSVLIGYGDPVKDTFSILVISIMAIGLGTPLLLLLIGGIVVCYKRRNKFSDYEPIN</sequence>
<evidence type="ECO:0000256" key="6">
    <source>
        <dbReference type="ARBA" id="ARBA00023180"/>
    </source>
</evidence>
<dbReference type="AlphaFoldDB" id="H3APS1"/>
<dbReference type="PANTHER" id="PTHR31981">
    <property type="entry name" value="GLYCOSYLATED LYSOSOMAL MEMBRANE PROTEIN"/>
    <property type="match status" value="1"/>
</dbReference>
<evidence type="ECO:0000256" key="7">
    <source>
        <dbReference type="ARBA" id="ARBA00023228"/>
    </source>
</evidence>
<feature type="chain" id="PRO_5003579369" evidence="12">
    <location>
        <begin position="19"/>
        <end position="411"/>
    </location>
</feature>
<dbReference type="EMBL" id="AFYH01158057">
    <property type="status" value="NOT_ANNOTATED_CDS"/>
    <property type="molecule type" value="Genomic_DNA"/>
</dbReference>
<feature type="transmembrane region" description="Helical" evidence="11">
    <location>
        <begin position="370"/>
        <end position="398"/>
    </location>
</feature>
<dbReference type="Bgee" id="ENSLACG00000010245">
    <property type="expression patterns" value="Expressed in pelvic fin and 5 other cell types or tissues"/>
</dbReference>
<evidence type="ECO:0000256" key="9">
    <source>
        <dbReference type="ARBA" id="ARBA00024189"/>
    </source>
</evidence>
<keyword evidence="7" id="KW-0458">Lysosome</keyword>
<dbReference type="OMA" id="TLHYLWD"/>
<reference evidence="14" key="1">
    <citation type="submission" date="2011-08" db="EMBL/GenBank/DDBJ databases">
        <title>The draft genome of Latimeria chalumnae.</title>
        <authorList>
            <person name="Di Palma F."/>
            <person name="Alfoldi J."/>
            <person name="Johnson J."/>
            <person name="Berlin A."/>
            <person name="Gnerre S."/>
            <person name="Jaffe D."/>
            <person name="MacCallum I."/>
            <person name="Young S."/>
            <person name="Walker B.J."/>
            <person name="Lander E."/>
            <person name="Lindblad-Toh K."/>
        </authorList>
    </citation>
    <scope>NUCLEOTIDE SEQUENCE [LARGE SCALE GENOMIC DNA]</scope>
    <source>
        <strain evidence="14">Wild caught</strain>
    </source>
</reference>
<keyword evidence="2 11" id="KW-0812">Transmembrane</keyword>
<evidence type="ECO:0000256" key="5">
    <source>
        <dbReference type="ARBA" id="ARBA00023136"/>
    </source>
</evidence>
<evidence type="ECO:0000313" key="14">
    <source>
        <dbReference type="Proteomes" id="UP000008672"/>
    </source>
</evidence>
<evidence type="ECO:0000256" key="4">
    <source>
        <dbReference type="ARBA" id="ARBA00022989"/>
    </source>
</evidence>
<evidence type="ECO:0000256" key="2">
    <source>
        <dbReference type="ARBA" id="ARBA00022692"/>
    </source>
</evidence>
<evidence type="ECO:0000256" key="12">
    <source>
        <dbReference type="SAM" id="SignalP"/>
    </source>
</evidence>
<dbReference type="InParanoid" id="H3APS1"/>
<accession>H3APS1</accession>
<keyword evidence="6" id="KW-0325">Glycoprotein</keyword>
<dbReference type="FunCoup" id="H3APS1">
    <property type="interactions" value="1079"/>
</dbReference>
<dbReference type="InterPro" id="IPR029382">
    <property type="entry name" value="NCU-G1"/>
</dbReference>
<comment type="similarity">
    <text evidence="1">Belongs to the GLMP family.</text>
</comment>
<evidence type="ECO:0000256" key="8">
    <source>
        <dbReference type="ARBA" id="ARBA00024176"/>
    </source>
</evidence>
<dbReference type="GeneTree" id="ENSGT00390000005131"/>